<dbReference type="OrthoDB" id="8982at2157"/>
<proteinExistence type="inferred from homology"/>
<reference evidence="2 3" key="1">
    <citation type="submission" date="2017-09" db="EMBL/GenBank/DDBJ databases">
        <authorList>
            <person name="Ehlers B."/>
            <person name="Leendertz F.H."/>
        </authorList>
    </citation>
    <scope>NUCLEOTIDE SEQUENCE [LARGE SCALE GENOMIC DNA]</scope>
    <source>
        <strain evidence="2 3">DSM 27208</strain>
    </source>
</reference>
<dbReference type="InterPro" id="IPR015419">
    <property type="entry name" value="CTAG/Pcc1"/>
</dbReference>
<dbReference type="RefSeq" id="WP_097009112.1">
    <property type="nucleotide sequence ID" value="NZ_OBEJ01000002.1"/>
</dbReference>
<accession>A0A285P008</accession>
<gene>
    <name evidence="2" type="ORF">SAMN06269185_2222</name>
</gene>
<dbReference type="Proteomes" id="UP000219453">
    <property type="component" value="Unassembled WGS sequence"/>
</dbReference>
<keyword evidence="3" id="KW-1185">Reference proteome</keyword>
<comment type="similarity">
    <text evidence="1">Belongs to the CTAG/PCC1 family.</text>
</comment>
<evidence type="ECO:0000313" key="3">
    <source>
        <dbReference type="Proteomes" id="UP000219453"/>
    </source>
</evidence>
<dbReference type="EMBL" id="OBEJ01000002">
    <property type="protein sequence ID" value="SNZ13486.1"/>
    <property type="molecule type" value="Genomic_DNA"/>
</dbReference>
<dbReference type="Gene3D" id="3.30.310.50">
    <property type="entry name" value="Alpha-D-phosphohexomutase, C-terminal domain"/>
    <property type="match status" value="1"/>
</dbReference>
<organism evidence="2 3">
    <name type="scientific">Natronoarchaeum philippinense</name>
    <dbReference type="NCBI Taxonomy" id="558529"/>
    <lineage>
        <taxon>Archaea</taxon>
        <taxon>Methanobacteriati</taxon>
        <taxon>Methanobacteriota</taxon>
        <taxon>Stenosarchaea group</taxon>
        <taxon>Halobacteria</taxon>
        <taxon>Halobacteriales</taxon>
        <taxon>Natronoarchaeaceae</taxon>
    </lineage>
</organism>
<protein>
    <submittedName>
        <fullName evidence="2">KEOPS complex subunit Pcc1</fullName>
    </submittedName>
</protein>
<dbReference type="NCBIfam" id="NF011470">
    <property type="entry name" value="PRK14887.1"/>
    <property type="match status" value="1"/>
</dbReference>
<dbReference type="AlphaFoldDB" id="A0A285P008"/>
<sequence length="89" mass="9639">MDAPVHQATYDFDYDSAEAAAIVERSIRQEIGEIDDDRSSVALERTGRTVRVDVAAADLIALRAATNTWLSLVGVAEETCDVGRTRSPS</sequence>
<evidence type="ECO:0000313" key="2">
    <source>
        <dbReference type="EMBL" id="SNZ13486.1"/>
    </source>
</evidence>
<name>A0A285P008_NATPI</name>
<evidence type="ECO:0000256" key="1">
    <source>
        <dbReference type="ARBA" id="ARBA00007073"/>
    </source>
</evidence>
<dbReference type="Pfam" id="PF09341">
    <property type="entry name" value="Pcc1"/>
    <property type="match status" value="1"/>
</dbReference>